<dbReference type="CDD" id="cd03801">
    <property type="entry name" value="GT4_PimA-like"/>
    <property type="match status" value="1"/>
</dbReference>
<dbReference type="PANTHER" id="PTHR45947">
    <property type="entry name" value="SULFOQUINOVOSYL TRANSFERASE SQD2"/>
    <property type="match status" value="1"/>
</dbReference>
<protein>
    <recommendedName>
        <fullName evidence="1">Glycosyl transferase family 1 domain-containing protein</fullName>
    </recommendedName>
</protein>
<dbReference type="PANTHER" id="PTHR45947:SF3">
    <property type="entry name" value="SULFOQUINOVOSYL TRANSFERASE SQD2"/>
    <property type="match status" value="1"/>
</dbReference>
<dbReference type="InterPro" id="IPR001296">
    <property type="entry name" value="Glyco_trans_1"/>
</dbReference>
<evidence type="ECO:0000313" key="3">
    <source>
        <dbReference type="Proteomes" id="UP000183758"/>
    </source>
</evidence>
<dbReference type="InterPro" id="IPR050194">
    <property type="entry name" value="Glycosyltransferase_grp1"/>
</dbReference>
<dbReference type="Pfam" id="PF00534">
    <property type="entry name" value="Glycos_transf_1"/>
    <property type="match status" value="1"/>
</dbReference>
<dbReference type="Gene3D" id="3.40.50.2000">
    <property type="entry name" value="Glycogen Phosphorylase B"/>
    <property type="match status" value="2"/>
</dbReference>
<dbReference type="GO" id="GO:0016757">
    <property type="term" value="F:glycosyltransferase activity"/>
    <property type="evidence" value="ECO:0007669"/>
    <property type="project" value="InterPro"/>
</dbReference>
<feature type="domain" description="Glycosyl transferase family 1" evidence="1">
    <location>
        <begin position="194"/>
        <end position="353"/>
    </location>
</feature>
<dbReference type="SUPFAM" id="SSF53756">
    <property type="entry name" value="UDP-Glycosyltransferase/glycogen phosphorylase"/>
    <property type="match status" value="1"/>
</dbReference>
<dbReference type="Proteomes" id="UP000183758">
    <property type="component" value="Unassembled WGS sequence"/>
</dbReference>
<reference evidence="2 3" key="1">
    <citation type="journal article" date="2016" name="Environ. Microbiol.">
        <title>Genomic resolution of a cold subsurface aquifer community provides metabolic insights for novel microbes adapted to high CO concentrations.</title>
        <authorList>
            <person name="Probst A.J."/>
            <person name="Castelle C.J."/>
            <person name="Singh A."/>
            <person name="Brown C.T."/>
            <person name="Anantharaman K."/>
            <person name="Sharon I."/>
            <person name="Hug L.A."/>
            <person name="Burstein D."/>
            <person name="Emerson J.B."/>
            <person name="Thomas B.C."/>
            <person name="Banfield J.F."/>
        </authorList>
    </citation>
    <scope>NUCLEOTIDE SEQUENCE [LARGE SCALE GENOMIC DNA]</scope>
    <source>
        <strain evidence="2">CG2_30_33_16</strain>
    </source>
</reference>
<comment type="caution">
    <text evidence="2">The sequence shown here is derived from an EMBL/GenBank/DDBJ whole genome shotgun (WGS) entry which is preliminary data.</text>
</comment>
<organism evidence="2 3">
    <name type="scientific">Candidatus Roizmanbacteria bacterium CG2_30_33_16</name>
    <dbReference type="NCBI Taxonomy" id="1805340"/>
    <lineage>
        <taxon>Bacteria</taxon>
        <taxon>Candidatus Roizmaniibacteriota</taxon>
    </lineage>
</organism>
<proteinExistence type="predicted"/>
<accession>A0A1J5HWJ3</accession>
<dbReference type="AlphaFoldDB" id="A0A1J5HWJ3"/>
<sequence length="386" mass="44641">MKNILFFSSYFYPYVSGLTVYPLRILTHLSKQHKITVLTFPHSHNLLNNQKHNDLLIRRIPYNFVLSKGFISLRSIIIFWNQVKNNDIIIINLPNFEAWLLVLFAKIHKKPILAIYLCEVKLDYSIVDRIIEFFLNQSVKFQLSQSQLITALSEDYVKNNKLINKYRNKIRFTLPPINIQKIDSNFLETIIKIKDQKSIVVGFTGRIAREKGIEYLISAVKHLAEQQKVVIWFAGPHGNKTVGENAYYQHILKLLKTNQIQYQFFSKLTDRQLVAFYKVIDVLVLPSINQTEAFGMVQAEAMLCGTPVIASDLPGVRIPIQLTKMGIITPPKDSDAIAEAITTIINNRSQYTNKKLVLNAKLIFDIKKTYRFYDQLLKTMSLRGMK</sequence>
<evidence type="ECO:0000259" key="1">
    <source>
        <dbReference type="Pfam" id="PF00534"/>
    </source>
</evidence>
<gene>
    <name evidence="2" type="ORF">AUK04_01485</name>
</gene>
<evidence type="ECO:0000313" key="2">
    <source>
        <dbReference type="EMBL" id="OIP85207.1"/>
    </source>
</evidence>
<dbReference type="EMBL" id="MNZM01000033">
    <property type="protein sequence ID" value="OIP85207.1"/>
    <property type="molecule type" value="Genomic_DNA"/>
</dbReference>
<name>A0A1J5HWJ3_9BACT</name>